<evidence type="ECO:0000313" key="2">
    <source>
        <dbReference type="Proteomes" id="UP000279457"/>
    </source>
</evidence>
<proteinExistence type="predicted"/>
<protein>
    <submittedName>
        <fullName evidence="1">Uncharacterized protein</fullName>
    </submittedName>
</protein>
<keyword evidence="2" id="KW-1185">Reference proteome</keyword>
<dbReference type="RefSeq" id="WP_124234784.1">
    <property type="nucleotide sequence ID" value="NZ_RHHM01000022.1"/>
</dbReference>
<dbReference type="AlphaFoldDB" id="A0A3N6RU11"/>
<evidence type="ECO:0000313" key="1">
    <source>
        <dbReference type="EMBL" id="RQM36468.1"/>
    </source>
</evidence>
<dbReference type="EMBL" id="RHHM01000022">
    <property type="protein sequence ID" value="RQM36468.1"/>
    <property type="molecule type" value="Genomic_DNA"/>
</dbReference>
<dbReference type="Proteomes" id="UP000279457">
    <property type="component" value="Unassembled WGS sequence"/>
</dbReference>
<sequence length="87" mass="9461">MRPALNHLPAAIFVPLFNHAQGKQLLLKHGYWLKRSHAVKQAVGRVEVVLAKVSSATARFNAGDDNHDPYSGCSSEISGGRNGIRAR</sequence>
<organism evidence="1 2">
    <name type="scientific">Erwinia psidii</name>
    <dbReference type="NCBI Taxonomy" id="69224"/>
    <lineage>
        <taxon>Bacteria</taxon>
        <taxon>Pseudomonadati</taxon>
        <taxon>Pseudomonadota</taxon>
        <taxon>Gammaproteobacteria</taxon>
        <taxon>Enterobacterales</taxon>
        <taxon>Erwiniaceae</taxon>
        <taxon>Erwinia</taxon>
    </lineage>
</organism>
<name>A0A3N6RU11_9GAMM</name>
<gene>
    <name evidence="1" type="ORF">EB241_20235</name>
</gene>
<accession>A0A3N6RU11</accession>
<reference evidence="1 2" key="1">
    <citation type="submission" date="2018-10" db="EMBL/GenBank/DDBJ databases">
        <title>Draft genome sequence for the type isolate of Erwinia psidii, agent causal of bacterial blight in guava (Psidium guajava) and wilt and die-back of Eucalyptus spp.</title>
        <authorList>
            <person name="Hermenegildo P.S."/>
            <person name="Santos S.A."/>
            <person name="Guimaraes L.M.S."/>
            <person name="Vidigal P.M.P."/>
            <person name="Pereira I.C."/>
            <person name="Badel J.L."/>
            <person name="Alfenas-Zerbini P."/>
            <person name="Ferreira M.A.S.V."/>
            <person name="Alfenas A.C."/>
        </authorList>
    </citation>
    <scope>NUCLEOTIDE SEQUENCE [LARGE SCALE GENOMIC DNA]</scope>
    <source>
        <strain evidence="1 2">IBSBF 435</strain>
    </source>
</reference>
<comment type="caution">
    <text evidence="1">The sequence shown here is derived from an EMBL/GenBank/DDBJ whole genome shotgun (WGS) entry which is preliminary data.</text>
</comment>